<evidence type="ECO:0000256" key="1">
    <source>
        <dbReference type="SAM" id="MobiDB-lite"/>
    </source>
</evidence>
<accession>A0ABZ0RSM0</accession>
<dbReference type="EMBL" id="CP137624">
    <property type="protein sequence ID" value="WPK10409.1"/>
    <property type="molecule type" value="Genomic_DNA"/>
</dbReference>
<dbReference type="PROSITE" id="PS51257">
    <property type="entry name" value="PROKAR_LIPOPROTEIN"/>
    <property type="match status" value="1"/>
</dbReference>
<keyword evidence="4" id="KW-1185">Reference proteome</keyword>
<dbReference type="Proteomes" id="UP001322664">
    <property type="component" value="Chromosome"/>
</dbReference>
<protein>
    <recommendedName>
        <fullName evidence="5">Lipoprotein</fullName>
    </recommendedName>
</protein>
<keyword evidence="2" id="KW-0732">Signal</keyword>
<evidence type="ECO:0000313" key="3">
    <source>
        <dbReference type="EMBL" id="WPK10409.1"/>
    </source>
</evidence>
<evidence type="ECO:0000313" key="4">
    <source>
        <dbReference type="Proteomes" id="UP001322664"/>
    </source>
</evidence>
<reference evidence="3 4" key="1">
    <citation type="submission" date="2023-09" db="EMBL/GenBank/DDBJ databases">
        <authorList>
            <person name="Page C.A."/>
            <person name="Perez-Diaz I.M."/>
        </authorList>
    </citation>
    <scope>NUCLEOTIDE SEQUENCE [LARGE SCALE GENOMIC DNA]</scope>
    <source>
        <strain evidence="3 4">Ll15</strain>
    </source>
</reference>
<organism evidence="3 4">
    <name type="scientific">Lysinibacillus louembei</name>
    <dbReference type="NCBI Taxonomy" id="1470088"/>
    <lineage>
        <taxon>Bacteria</taxon>
        <taxon>Bacillati</taxon>
        <taxon>Bacillota</taxon>
        <taxon>Bacilli</taxon>
        <taxon>Bacillales</taxon>
        <taxon>Bacillaceae</taxon>
        <taxon>Lysinibacillus</taxon>
    </lineage>
</organism>
<sequence length="253" mass="27296">MKKLFWLCFCLLLLVACGNTANSNETENKQETSPAKEAVEEQETVATPASPASCEGILFEQGAVIEGKKLAACMKDAMIAAGSGSHKVNSASGASKVDFQWNPDFSMHIENSDNTVIIDGDTGWMKTPETGWIEETDEPSNGEEVIASNVIKLTRILGHPIAIAENFAQAPTWKVVGQGAVPDTEAFVDTAWHLTPEQPIHLNGAMLTDVQLWITDHYLGAYYIATATIAGLSETTSNTFLQWGEPVDIPSPN</sequence>
<dbReference type="RefSeq" id="WP_319835665.1">
    <property type="nucleotide sequence ID" value="NZ_CP137624.1"/>
</dbReference>
<evidence type="ECO:0008006" key="5">
    <source>
        <dbReference type="Google" id="ProtNLM"/>
    </source>
</evidence>
<feature type="region of interest" description="Disordered" evidence="1">
    <location>
        <begin position="23"/>
        <end position="50"/>
    </location>
</feature>
<feature type="chain" id="PRO_5045938057" description="Lipoprotein" evidence="2">
    <location>
        <begin position="22"/>
        <end position="253"/>
    </location>
</feature>
<name>A0ABZ0RSM0_9BACI</name>
<gene>
    <name evidence="3" type="ORF">R6U77_10765</name>
</gene>
<feature type="signal peptide" evidence="2">
    <location>
        <begin position="1"/>
        <end position="21"/>
    </location>
</feature>
<proteinExistence type="predicted"/>
<evidence type="ECO:0000256" key="2">
    <source>
        <dbReference type="SAM" id="SignalP"/>
    </source>
</evidence>